<dbReference type="CDD" id="cd04606">
    <property type="entry name" value="CBS_pair_Mg_transporter"/>
    <property type="match status" value="1"/>
</dbReference>
<evidence type="ECO:0000256" key="3">
    <source>
        <dbReference type="ARBA" id="ARBA00022448"/>
    </source>
</evidence>
<dbReference type="GO" id="GO:0046872">
    <property type="term" value="F:metal ion binding"/>
    <property type="evidence" value="ECO:0007669"/>
    <property type="project" value="UniProtKB-KW"/>
</dbReference>
<dbReference type="Pfam" id="PF00571">
    <property type="entry name" value="CBS"/>
    <property type="match status" value="1"/>
</dbReference>
<comment type="subcellular location">
    <subcellularLocation>
        <location evidence="9">Cell membrane</location>
        <topology evidence="9">Multi-pass membrane protein</topology>
    </subcellularLocation>
    <subcellularLocation>
        <location evidence="1">Membrane</location>
        <topology evidence="1">Multi-pass membrane protein</topology>
    </subcellularLocation>
</comment>
<dbReference type="SMART" id="SM00924">
    <property type="entry name" value="MgtE_N"/>
    <property type="match status" value="1"/>
</dbReference>
<dbReference type="InterPro" id="IPR038076">
    <property type="entry name" value="MgtE_N_sf"/>
</dbReference>
<dbReference type="SUPFAM" id="SSF158791">
    <property type="entry name" value="MgtE N-terminal domain-like"/>
    <property type="match status" value="1"/>
</dbReference>
<dbReference type="SUPFAM" id="SSF54631">
    <property type="entry name" value="CBS-domain pair"/>
    <property type="match status" value="1"/>
</dbReference>
<dbReference type="Gene3D" id="1.10.357.20">
    <property type="entry name" value="SLC41 divalent cation transporters, integral membrane domain"/>
    <property type="match status" value="1"/>
</dbReference>
<proteinExistence type="inferred from homology"/>
<dbReference type="InterPro" id="IPR036739">
    <property type="entry name" value="SLC41_membr_dom_sf"/>
</dbReference>
<evidence type="ECO:0000256" key="9">
    <source>
        <dbReference type="RuleBase" id="RU362011"/>
    </source>
</evidence>
<feature type="transmembrane region" description="Helical" evidence="9">
    <location>
        <begin position="317"/>
        <end position="334"/>
    </location>
</feature>
<dbReference type="InterPro" id="IPR000644">
    <property type="entry name" value="CBS_dom"/>
</dbReference>
<keyword evidence="12" id="KW-1185">Reference proteome</keyword>
<evidence type="ECO:0000256" key="7">
    <source>
        <dbReference type="ARBA" id="ARBA00023136"/>
    </source>
</evidence>
<dbReference type="GO" id="GO:0005886">
    <property type="term" value="C:plasma membrane"/>
    <property type="evidence" value="ECO:0007669"/>
    <property type="project" value="UniProtKB-SubCell"/>
</dbReference>
<dbReference type="PROSITE" id="PS51371">
    <property type="entry name" value="CBS"/>
    <property type="match status" value="1"/>
</dbReference>
<evidence type="ECO:0000259" key="10">
    <source>
        <dbReference type="PROSITE" id="PS51371"/>
    </source>
</evidence>
<comment type="subunit">
    <text evidence="9">Homodimer.</text>
</comment>
<accession>A0AAJ6APE6</accession>
<keyword evidence="7 9" id="KW-0472">Membrane</keyword>
<dbReference type="SMART" id="SM00116">
    <property type="entry name" value="CBS"/>
    <property type="match status" value="1"/>
</dbReference>
<dbReference type="PANTHER" id="PTHR41394:SF8">
    <property type="entry name" value="MAGNESIUM TRANSPORTER MGTE"/>
    <property type="match status" value="1"/>
</dbReference>
<keyword evidence="3 9" id="KW-0813">Transport</keyword>
<dbReference type="AlphaFoldDB" id="A0AAJ6APE6"/>
<feature type="transmembrane region" description="Helical" evidence="9">
    <location>
        <begin position="368"/>
        <end position="392"/>
    </location>
</feature>
<dbReference type="Gene3D" id="1.25.60.10">
    <property type="entry name" value="MgtE N-terminal domain-like"/>
    <property type="match status" value="1"/>
</dbReference>
<feature type="transmembrane region" description="Helical" evidence="9">
    <location>
        <begin position="398"/>
        <end position="420"/>
    </location>
</feature>
<dbReference type="GO" id="GO:0015095">
    <property type="term" value="F:magnesium ion transmembrane transporter activity"/>
    <property type="evidence" value="ECO:0007669"/>
    <property type="project" value="UniProtKB-UniRule"/>
</dbReference>
<comment type="similarity">
    <text evidence="2 9">Belongs to the SLC41A transporter family.</text>
</comment>
<dbReference type="Gene3D" id="3.10.580.10">
    <property type="entry name" value="CBS-domain"/>
    <property type="match status" value="1"/>
</dbReference>
<feature type="transmembrane region" description="Helical" evidence="9">
    <location>
        <begin position="432"/>
        <end position="455"/>
    </location>
</feature>
<organism evidence="11 12">
    <name type="scientific">Auritidibacter ignavus</name>
    <dbReference type="NCBI Taxonomy" id="678932"/>
    <lineage>
        <taxon>Bacteria</taxon>
        <taxon>Bacillati</taxon>
        <taxon>Actinomycetota</taxon>
        <taxon>Actinomycetes</taxon>
        <taxon>Micrococcales</taxon>
        <taxon>Micrococcaceae</taxon>
        <taxon>Auritidibacter</taxon>
    </lineage>
</organism>
<keyword evidence="6 9" id="KW-1133">Transmembrane helix</keyword>
<name>A0AAJ6APE6_9MICC</name>
<dbReference type="PANTHER" id="PTHR41394">
    <property type="entry name" value="MAGNESIUM TRANSPORTER MGTE"/>
    <property type="match status" value="1"/>
</dbReference>
<sequence length="457" mass="49420">MSKQQTTIYDVEALEESIQDHLKEDRLAEATVELRRLRPSDLERFLDRTSRTMLPVAFRLLDKDAAVTVFETMEPQLQSDLIDGLQTSRVQEIFGELESTSQARLLDEVPAEVAQRLLSGLSAADRNQAGRVLGYPEDAVGRRLTPITVELSAHMTATEALQAVRAADVDADDENELATLPVASSTHKVLGLVDLTRLVRAEPDTLVRDIMHDTDTVNATEEAEVAARMAVHHRVQAVPVVDDAERLIGMLLVDDAQRILEEEESEDTYRSGGAEPLGQPYLTTSIMQLVKSRIVWLLVLAIGATLTVQVLQVFEEMLAVMVVLTLFIPLLTGTGGNTGNQAATTVTRAIALGQVTPRDVWRVIGREALVGCTLGACLGVLGFVITGLIFGWDIGTVIGLTLLAICTVAATVGSMMPLIASKIGVDPAVFSNPFISTVVDALGLIIYFMVAQSVLGL</sequence>
<evidence type="ECO:0000313" key="11">
    <source>
        <dbReference type="EMBL" id="WGH94418.1"/>
    </source>
</evidence>
<dbReference type="SUPFAM" id="SSF161093">
    <property type="entry name" value="MgtE membrane domain-like"/>
    <property type="match status" value="1"/>
</dbReference>
<evidence type="ECO:0000256" key="6">
    <source>
        <dbReference type="ARBA" id="ARBA00022989"/>
    </source>
</evidence>
<feature type="domain" description="CBS" evidence="10">
    <location>
        <begin position="210"/>
        <end position="266"/>
    </location>
</feature>
<protein>
    <recommendedName>
        <fullName evidence="9">Magnesium transporter MgtE</fullName>
    </recommendedName>
</protein>
<gene>
    <name evidence="11" type="primary">mgtE</name>
    <name evidence="11" type="ORF">QDX21_06480</name>
</gene>
<keyword evidence="9" id="KW-1003">Cell membrane</keyword>
<dbReference type="RefSeq" id="WP_110099447.1">
    <property type="nucleotide sequence ID" value="NZ_CP122562.1"/>
</dbReference>
<dbReference type="InterPro" id="IPR006669">
    <property type="entry name" value="MgtE_transporter"/>
</dbReference>
<evidence type="ECO:0000256" key="1">
    <source>
        <dbReference type="ARBA" id="ARBA00004141"/>
    </source>
</evidence>
<evidence type="ECO:0000256" key="4">
    <source>
        <dbReference type="ARBA" id="ARBA00022692"/>
    </source>
</evidence>
<dbReference type="InterPro" id="IPR006668">
    <property type="entry name" value="Mg_transptr_MgtE_intracell_dom"/>
</dbReference>
<keyword evidence="9" id="KW-0479">Metal-binding</keyword>
<evidence type="ECO:0000256" key="2">
    <source>
        <dbReference type="ARBA" id="ARBA00009749"/>
    </source>
</evidence>
<evidence type="ECO:0000256" key="8">
    <source>
        <dbReference type="PROSITE-ProRule" id="PRU00703"/>
    </source>
</evidence>
<comment type="function">
    <text evidence="9">Acts as a magnesium transporter.</text>
</comment>
<dbReference type="NCBIfam" id="TIGR00400">
    <property type="entry name" value="mgtE"/>
    <property type="match status" value="1"/>
</dbReference>
<dbReference type="Pfam" id="PF03448">
    <property type="entry name" value="MgtE_N"/>
    <property type="match status" value="1"/>
</dbReference>
<feature type="transmembrane region" description="Helical" evidence="9">
    <location>
        <begin position="294"/>
        <end position="311"/>
    </location>
</feature>
<evidence type="ECO:0000313" key="12">
    <source>
        <dbReference type="Proteomes" id="UP001224674"/>
    </source>
</evidence>
<evidence type="ECO:0000256" key="5">
    <source>
        <dbReference type="ARBA" id="ARBA00022842"/>
    </source>
</evidence>
<dbReference type="Pfam" id="PF01769">
    <property type="entry name" value="MgtE"/>
    <property type="match status" value="1"/>
</dbReference>
<dbReference type="Proteomes" id="UP001224674">
    <property type="component" value="Chromosome"/>
</dbReference>
<keyword evidence="8" id="KW-0129">CBS domain</keyword>
<dbReference type="EMBL" id="CP122566">
    <property type="protein sequence ID" value="WGH94418.1"/>
    <property type="molecule type" value="Genomic_DNA"/>
</dbReference>
<dbReference type="InterPro" id="IPR006667">
    <property type="entry name" value="SLC41_membr_dom"/>
</dbReference>
<keyword evidence="4 9" id="KW-0812">Transmembrane</keyword>
<keyword evidence="5 9" id="KW-0460">Magnesium</keyword>
<reference evidence="11 12" key="1">
    <citation type="submission" date="2023-03" db="EMBL/GenBank/DDBJ databases">
        <title>Complete genome sequences of several Auritidibacter ignavus strains isolated from ear infections.</title>
        <authorList>
            <person name="Baehr T."/>
            <person name="Baumhoegger A.M."/>
        </authorList>
    </citation>
    <scope>NUCLEOTIDE SEQUENCE [LARGE SCALE GENOMIC DNA]</scope>
    <source>
        <strain evidence="11 12">BABAE-6</strain>
    </source>
</reference>
<dbReference type="InterPro" id="IPR046342">
    <property type="entry name" value="CBS_dom_sf"/>
</dbReference>